<dbReference type="PANTHER" id="PTHR42684">
    <property type="entry name" value="ADENOSYLMETHIONINE-8-AMINO-7-OXONONANOATE AMINOTRANSFERASE"/>
    <property type="match status" value="1"/>
</dbReference>
<accession>A0ABT6CPK9</accession>
<evidence type="ECO:0000256" key="2">
    <source>
        <dbReference type="ARBA" id="ARBA00022576"/>
    </source>
</evidence>
<dbReference type="SUPFAM" id="SSF53383">
    <property type="entry name" value="PLP-dependent transferases"/>
    <property type="match status" value="1"/>
</dbReference>
<keyword evidence="4 5" id="KW-0663">Pyridoxal phosphate</keyword>
<dbReference type="EMBL" id="JAROCY010000051">
    <property type="protein sequence ID" value="MDF8335855.1"/>
    <property type="molecule type" value="Genomic_DNA"/>
</dbReference>
<dbReference type="InterPro" id="IPR049704">
    <property type="entry name" value="Aminotrans_3_PPA_site"/>
</dbReference>
<keyword evidence="2 7" id="KW-0032">Aminotransferase</keyword>
<dbReference type="InterPro" id="IPR005814">
    <property type="entry name" value="Aminotrans_3"/>
</dbReference>
<dbReference type="Proteomes" id="UP001222770">
    <property type="component" value="Unassembled WGS sequence"/>
</dbReference>
<gene>
    <name evidence="7" type="ORF">POM99_21860</name>
</gene>
<dbReference type="Gene3D" id="3.90.1150.10">
    <property type="entry name" value="Aspartate Aminotransferase, domain 1"/>
    <property type="match status" value="1"/>
</dbReference>
<dbReference type="Gene3D" id="3.40.640.10">
    <property type="entry name" value="Type I PLP-dependent aspartate aminotransferase-like (Major domain)"/>
    <property type="match status" value="1"/>
</dbReference>
<sequence length="460" mass="50121">MNSPVGEKKRNGSLLHPYTNPVRQQQTGTTLTAKGDGVHVLDGDGKRHLDGMSGLWCASLGYSEPRLVEAARRQMELLPYHQTFDARATAPALELAERLVGLTSEFEFDKVLFANSGSEANDQAAKLIWFYFNAIGKPRKKKLIARTRAYHGVTVMSASLTGLALNHNDFDLPIDRVLHTDCPSYYHYGKPGESESDFVSRIIGNLEALIEREGADTIAAFFAEPIQGAGGVLMPAQGYFERLQEVLTRHGILLVADEVITGFGRTGQMFGSQTLGIKPDIMNIAKAMSSAYLPISATLLSKEISDAIVEGSNRQGMFGHGVTYSGHPVCAAVAIEVLNIMQERDLVGHVREMSPLFLSRLKRMEEHPLVAQSRGVGLLGALEILKDKSRRVSFALTDGIGLVLKQAALDEGLIIRPLLDCVAICPPLVVTPSQIDELFDKLGRALDVTLRTAQSRGLMA</sequence>
<dbReference type="NCBIfam" id="NF004767">
    <property type="entry name" value="PRK06105.1"/>
    <property type="match status" value="1"/>
</dbReference>
<dbReference type="PROSITE" id="PS00600">
    <property type="entry name" value="AA_TRANSFER_CLASS_3"/>
    <property type="match status" value="1"/>
</dbReference>
<comment type="caution">
    <text evidence="7">The sequence shown here is derived from an EMBL/GenBank/DDBJ whole genome shotgun (WGS) entry which is preliminary data.</text>
</comment>
<dbReference type="GO" id="GO:0008483">
    <property type="term" value="F:transaminase activity"/>
    <property type="evidence" value="ECO:0007669"/>
    <property type="project" value="UniProtKB-KW"/>
</dbReference>
<dbReference type="PIRSF" id="PIRSF000521">
    <property type="entry name" value="Transaminase_4ab_Lys_Orn"/>
    <property type="match status" value="1"/>
</dbReference>
<name>A0ABT6CPK9_9SPHN</name>
<feature type="region of interest" description="Disordered" evidence="6">
    <location>
        <begin position="1"/>
        <end position="29"/>
    </location>
</feature>
<keyword evidence="3" id="KW-0808">Transferase</keyword>
<dbReference type="InterPro" id="IPR015422">
    <property type="entry name" value="PyrdxlP-dep_Trfase_small"/>
</dbReference>
<dbReference type="InterPro" id="IPR015424">
    <property type="entry name" value="PyrdxlP-dep_Trfase"/>
</dbReference>
<comment type="cofactor">
    <cofactor evidence="1">
        <name>pyridoxal 5'-phosphate</name>
        <dbReference type="ChEBI" id="CHEBI:597326"/>
    </cofactor>
</comment>
<feature type="compositionally biased region" description="Basic and acidic residues" evidence="6">
    <location>
        <begin position="1"/>
        <end position="10"/>
    </location>
</feature>
<comment type="similarity">
    <text evidence="5">Belongs to the class-III pyridoxal-phosphate-dependent aminotransferase family.</text>
</comment>
<dbReference type="CDD" id="cd00610">
    <property type="entry name" value="OAT_like"/>
    <property type="match status" value="1"/>
</dbReference>
<reference evidence="7 8" key="1">
    <citation type="submission" date="2023-03" db="EMBL/GenBank/DDBJ databases">
        <title>Novosphingobium cyanobacteriorum sp. nov., isolated from a eutrophic reservoir during the Microcystis bloom period.</title>
        <authorList>
            <person name="Kang M."/>
            <person name="Le V."/>
            <person name="Ko S.-R."/>
            <person name="Lee S.-A."/>
            <person name="Ahn C.-Y."/>
        </authorList>
    </citation>
    <scope>NUCLEOTIDE SEQUENCE [LARGE SCALE GENOMIC DNA]</scope>
    <source>
        <strain evidence="7 8">HBC54</strain>
    </source>
</reference>
<keyword evidence="8" id="KW-1185">Reference proteome</keyword>
<evidence type="ECO:0000256" key="4">
    <source>
        <dbReference type="ARBA" id="ARBA00022898"/>
    </source>
</evidence>
<dbReference type="InterPro" id="IPR015421">
    <property type="entry name" value="PyrdxlP-dep_Trfase_major"/>
</dbReference>
<evidence type="ECO:0000313" key="8">
    <source>
        <dbReference type="Proteomes" id="UP001222770"/>
    </source>
</evidence>
<evidence type="ECO:0000256" key="5">
    <source>
        <dbReference type="RuleBase" id="RU003560"/>
    </source>
</evidence>
<proteinExistence type="inferred from homology"/>
<evidence type="ECO:0000256" key="1">
    <source>
        <dbReference type="ARBA" id="ARBA00001933"/>
    </source>
</evidence>
<dbReference type="PANTHER" id="PTHR42684:SF3">
    <property type="entry name" value="ADENOSYLMETHIONINE-8-AMINO-7-OXONONANOATE AMINOTRANSFERASE"/>
    <property type="match status" value="1"/>
</dbReference>
<evidence type="ECO:0000256" key="3">
    <source>
        <dbReference type="ARBA" id="ARBA00022679"/>
    </source>
</evidence>
<dbReference type="Pfam" id="PF00202">
    <property type="entry name" value="Aminotran_3"/>
    <property type="match status" value="1"/>
</dbReference>
<evidence type="ECO:0000256" key="6">
    <source>
        <dbReference type="SAM" id="MobiDB-lite"/>
    </source>
</evidence>
<evidence type="ECO:0000313" key="7">
    <source>
        <dbReference type="EMBL" id="MDF8335855.1"/>
    </source>
</evidence>
<protein>
    <submittedName>
        <fullName evidence="7">Aminotransferase</fullName>
    </submittedName>
</protein>
<organism evidence="7 8">
    <name type="scientific">Novosphingobium cyanobacteriorum</name>
    <dbReference type="NCBI Taxonomy" id="3024215"/>
    <lineage>
        <taxon>Bacteria</taxon>
        <taxon>Pseudomonadati</taxon>
        <taxon>Pseudomonadota</taxon>
        <taxon>Alphaproteobacteria</taxon>
        <taxon>Sphingomonadales</taxon>
        <taxon>Sphingomonadaceae</taxon>
        <taxon>Novosphingobium</taxon>
    </lineage>
</organism>